<feature type="compositionally biased region" description="Polar residues" evidence="8">
    <location>
        <begin position="964"/>
        <end position="980"/>
    </location>
</feature>
<keyword evidence="9" id="KW-0812">Transmembrane</keyword>
<accession>A0ABR3QKL6</accession>
<evidence type="ECO:0000256" key="2">
    <source>
        <dbReference type="ARBA" id="ARBA00009743"/>
    </source>
</evidence>
<dbReference type="InterPro" id="IPR029058">
    <property type="entry name" value="AB_hydrolase_fold"/>
</dbReference>
<feature type="compositionally biased region" description="Basic and acidic residues" evidence="8">
    <location>
        <begin position="933"/>
        <end position="946"/>
    </location>
</feature>
<dbReference type="InterPro" id="IPR013785">
    <property type="entry name" value="Aldolase_TIM"/>
</dbReference>
<dbReference type="PANTHER" id="PTHR11452:SF75">
    <property type="entry name" value="ALPHA-GALACTOSIDASE MEL1"/>
    <property type="match status" value="1"/>
</dbReference>
<feature type="compositionally biased region" description="Basic residues" evidence="8">
    <location>
        <begin position="947"/>
        <end position="957"/>
    </location>
</feature>
<dbReference type="InterPro" id="IPR002523">
    <property type="entry name" value="MgTranspt_CorA/ZnTranspt_ZntB"/>
</dbReference>
<evidence type="ECO:0000256" key="4">
    <source>
        <dbReference type="ARBA" id="ARBA00022801"/>
    </source>
</evidence>
<dbReference type="InterPro" id="IPR002110">
    <property type="entry name" value="Ankyrin_rpt"/>
</dbReference>
<feature type="compositionally biased region" description="Basic residues" evidence="8">
    <location>
        <begin position="1694"/>
        <end position="1706"/>
    </location>
</feature>
<evidence type="ECO:0000256" key="9">
    <source>
        <dbReference type="SAM" id="Phobius"/>
    </source>
</evidence>
<evidence type="ECO:0000256" key="5">
    <source>
        <dbReference type="ARBA" id="ARBA00023295"/>
    </source>
</evidence>
<evidence type="ECO:0000256" key="6">
    <source>
        <dbReference type="PROSITE-ProRule" id="PRU00023"/>
    </source>
</evidence>
<dbReference type="Pfam" id="PF16499">
    <property type="entry name" value="Melibiase_2"/>
    <property type="match status" value="2"/>
</dbReference>
<gene>
    <name evidence="11" type="ORF">SLS60_011107</name>
</gene>
<evidence type="ECO:0000256" key="7">
    <source>
        <dbReference type="RuleBase" id="RU361168"/>
    </source>
</evidence>
<keyword evidence="12" id="KW-1185">Reference proteome</keyword>
<dbReference type="InterPro" id="IPR002241">
    <property type="entry name" value="Glyco_hydro_27"/>
</dbReference>
<organism evidence="11 12">
    <name type="scientific">Paraconiothyrium brasiliense</name>
    <dbReference type="NCBI Taxonomy" id="300254"/>
    <lineage>
        <taxon>Eukaryota</taxon>
        <taxon>Fungi</taxon>
        <taxon>Dikarya</taxon>
        <taxon>Ascomycota</taxon>
        <taxon>Pezizomycotina</taxon>
        <taxon>Dothideomycetes</taxon>
        <taxon>Pleosporomycetidae</taxon>
        <taxon>Pleosporales</taxon>
        <taxon>Massarineae</taxon>
        <taxon>Didymosphaeriaceae</taxon>
        <taxon>Paraconiothyrium</taxon>
    </lineage>
</organism>
<dbReference type="SUPFAM" id="SSF53474">
    <property type="entry name" value="alpha/beta-Hydrolases"/>
    <property type="match status" value="1"/>
</dbReference>
<dbReference type="Pfam" id="PF12796">
    <property type="entry name" value="Ank_2"/>
    <property type="match status" value="1"/>
</dbReference>
<dbReference type="PROSITE" id="PS50088">
    <property type="entry name" value="ANK_REPEAT"/>
    <property type="match status" value="1"/>
</dbReference>
<proteinExistence type="inferred from homology"/>
<dbReference type="PROSITE" id="PS50297">
    <property type="entry name" value="ANK_REP_REGION"/>
    <property type="match status" value="1"/>
</dbReference>
<protein>
    <recommendedName>
        <fullName evidence="3 7">Alpha-galactosidase</fullName>
        <ecNumber evidence="3 7">3.2.1.22</ecNumber>
    </recommendedName>
    <alternativeName>
        <fullName evidence="7">Melibiase</fullName>
    </alternativeName>
</protein>
<keyword evidence="9" id="KW-1133">Transmembrane helix</keyword>
<dbReference type="Pfam" id="PF01544">
    <property type="entry name" value="CorA"/>
    <property type="match status" value="1"/>
</dbReference>
<feature type="region of interest" description="Disordered" evidence="8">
    <location>
        <begin position="446"/>
        <end position="504"/>
    </location>
</feature>
<dbReference type="CDD" id="cd14792">
    <property type="entry name" value="GH27"/>
    <property type="match status" value="1"/>
</dbReference>
<dbReference type="EMBL" id="JAKJXO020000020">
    <property type="protein sequence ID" value="KAL1592691.1"/>
    <property type="molecule type" value="Genomic_DNA"/>
</dbReference>
<dbReference type="Gene3D" id="1.20.58.340">
    <property type="entry name" value="Magnesium transport protein CorA, transmembrane region"/>
    <property type="match status" value="1"/>
</dbReference>
<name>A0ABR3QKL6_9PLEO</name>
<keyword evidence="9" id="KW-0472">Membrane</keyword>
<dbReference type="Proteomes" id="UP001521785">
    <property type="component" value="Unassembled WGS sequence"/>
</dbReference>
<comment type="catalytic activity">
    <reaction evidence="1 7">
        <text>Hydrolysis of terminal, non-reducing alpha-D-galactose residues in alpha-D-galactosides, including galactose oligosaccharides, galactomannans and galactolipids.</text>
        <dbReference type="EC" id="3.2.1.22"/>
    </reaction>
</comment>
<dbReference type="Gene3D" id="3.20.20.70">
    <property type="entry name" value="Aldolase class I"/>
    <property type="match status" value="2"/>
</dbReference>
<feature type="region of interest" description="Disordered" evidence="8">
    <location>
        <begin position="387"/>
        <end position="412"/>
    </location>
</feature>
<dbReference type="SUPFAM" id="SSF51445">
    <property type="entry name" value="(Trans)glycosidases"/>
    <property type="match status" value="1"/>
</dbReference>
<keyword evidence="5 7" id="KW-0326">Glycosidase</keyword>
<evidence type="ECO:0000256" key="8">
    <source>
        <dbReference type="SAM" id="MobiDB-lite"/>
    </source>
</evidence>
<keyword evidence="10" id="KW-0732">Signal</keyword>
<dbReference type="PANTHER" id="PTHR11452">
    <property type="entry name" value="ALPHA-GALACTOSIDASE/ALPHA-N-ACETYLGALACTOSAMINIDASE"/>
    <property type="match status" value="1"/>
</dbReference>
<feature type="transmembrane region" description="Helical" evidence="9">
    <location>
        <begin position="1568"/>
        <end position="1592"/>
    </location>
</feature>
<feature type="repeat" description="ANK" evidence="6">
    <location>
        <begin position="902"/>
        <end position="934"/>
    </location>
</feature>
<feature type="signal peptide" evidence="10">
    <location>
        <begin position="1"/>
        <end position="15"/>
    </location>
</feature>
<comment type="caution">
    <text evidence="11">The sequence shown here is derived from an EMBL/GenBank/DDBJ whole genome shotgun (WGS) entry which is preliminary data.</text>
</comment>
<evidence type="ECO:0000313" key="12">
    <source>
        <dbReference type="Proteomes" id="UP001521785"/>
    </source>
</evidence>
<evidence type="ECO:0000256" key="1">
    <source>
        <dbReference type="ARBA" id="ARBA00001255"/>
    </source>
</evidence>
<feature type="region of interest" description="Disordered" evidence="8">
    <location>
        <begin position="1686"/>
        <end position="1717"/>
    </location>
</feature>
<reference evidence="11 12" key="1">
    <citation type="submission" date="2024-02" db="EMBL/GenBank/DDBJ databases">
        <title>De novo assembly and annotation of 12 fungi associated with fruit tree decline syndrome in Ontario, Canada.</title>
        <authorList>
            <person name="Sulman M."/>
            <person name="Ellouze W."/>
            <person name="Ilyukhin E."/>
        </authorList>
    </citation>
    <scope>NUCLEOTIDE SEQUENCE [LARGE SCALE GENOMIC DNA]</scope>
    <source>
        <strain evidence="11 12">M42-189</strain>
    </source>
</reference>
<dbReference type="InterPro" id="IPR017853">
    <property type="entry name" value="GH"/>
</dbReference>
<evidence type="ECO:0000313" key="11">
    <source>
        <dbReference type="EMBL" id="KAL1592691.1"/>
    </source>
</evidence>
<dbReference type="Gene3D" id="1.25.40.20">
    <property type="entry name" value="Ankyrin repeat-containing domain"/>
    <property type="match status" value="2"/>
</dbReference>
<evidence type="ECO:0000256" key="10">
    <source>
        <dbReference type="SAM" id="SignalP"/>
    </source>
</evidence>
<dbReference type="Gene3D" id="3.40.50.1820">
    <property type="entry name" value="alpha/beta hydrolase"/>
    <property type="match status" value="1"/>
</dbReference>
<keyword evidence="7" id="KW-1015">Disulfide bond</keyword>
<dbReference type="SUPFAM" id="SSF48403">
    <property type="entry name" value="Ankyrin repeat"/>
    <property type="match status" value="1"/>
</dbReference>
<feature type="region of interest" description="Disordered" evidence="8">
    <location>
        <begin position="930"/>
        <end position="980"/>
    </location>
</feature>
<dbReference type="InterPro" id="IPR036770">
    <property type="entry name" value="Ankyrin_rpt-contain_sf"/>
</dbReference>
<sequence length="1717" mass="193728">MFLEFILLFTNFATALNNGVGKLPKMGYNTFNAFGCNYDQEKLLLQAEAMVQYGLVEAGYNSIIFDDCFTERERGADGRLLPGWGSNSYLYYSVLILTDLSKWPQGLRNVTQRLKDMGITASAYSDAGYRTCAGYPGSYGHEVEDLATFEEWGFSYLKYDNCFIPFDNITQENVYGRWRINGDIKPWWSTITAIIDIASFQYWATDFYGHNDLDLLEVGNVGQGEPHGNLTFDEAKSHFTAWALLKNPLFISTNLANVSMEMIEILRNRDIIKINQDPIIGEGSRLSDMFFNLTESWAIRAGRIYEVYDLWSHTKNGTALSVLMQQLRNFSTASAANPPAPPVISITGPQDDLFDTDVRDFLRNWGNKYVDSASAVSQAEFFAPSELLANEDTSNSRDARTDDDDIPLHPSAPRIIVSEPDSITKVPSLDEKPTLKKASRFDKKTTFLGETDESAQAVPRSPQRRHSTISLLPERRTSNDAASPAKVAQPRPTPRPWTTTESHPKNGWKMRVRYAAGSAIGAAVDVIMVYLYNSATSNQLDRDADLAMFNHYEQSETPDREVSPTRKIQRARTELDRKQLNQNVLELTTTRHWGPRVDAQRLRRQHVNFLKDGDMLSKHIPGMRLTTVGFDIKPSLANRLDLEAAARQLHNYLRQHRSEHEKAPMIFLGHSLGGLFIIKALSEHQSKPPDADAILADTAGLFLFAGHTSFSEARVQILANFYGAKPTEKMFAELARSSVTHYIAQAASNQLCTKYPDIEASNMAQAEKKGARSVSIGFPIFQVLARGEIEDALSGVLRTPVRTMSLDKEPSNCLKFTSPQDPDFLHLATLIQSALQTHKLLHAAAQGQADNVHSMIRRGTNVNLRDRWSQTALQIAVRLNQEKVVLKLLSAKNVDPNPRDQLSNTPLHYAVRSGNETIVRALIHNGADISLENQRKRTPRDLAEKQKSRRHISKLLKSKLMSGPDQSASSKLIGSGKPPTSQDAIIACRNSQITVTEIYATRNSDKHWSVSVSVEALLYGTSTLDDILDQVRPQAVKAKSPVCVWVHVPENNMVWLEDLFAKLRLHPAIWQDTRRSVTESLRNRAITPHFNTGDTKSLFLPYLSYEANFRQAVRTTHIQAVDTTYQQKRNTEVPFATSALAALTEASSSRTSATERRPLLQVPEGKDLESYPYLEDDSDSDFSEIIEADDPNELEEEEKALINAYLYNPPALHVRRTLDQYYYHMLESTHERDIDQVVSRWAQNVKSAMNHNILMVDQLWLWIGHDRQTAAPGELEMEMLRRRDRSSDRARGRSPEGSRTQYVVSCFPNRTGSGQHSHRTLDDLRLRVLDPNSRKRDPIRQPEDLVSRILETCCSVFDRMQDVEWLRFYQMFEDSVGTIDDKETKLFREFQRGSNRLLELDSSNKFYNDSKNALLTDLLDIRTEIDLLVEIKDIRDEVNIILTVLSIQQKLISQMSQPVGDEDALLRTPLVANIVSADINDFTKLDSQARTIQEKLNTLMDLKQKAANAWEAKEARETAVAAGKQGNTVLVFTVVTIIFLPLSFMSSFFAIGVAAFPHNEESGEVNWPLGTVMGLLFGVSLCVSIPLIIFALNMDYFTSMYKELRNNYLAVMGIRLIPLLPPLGLSNDPTAYRRRWTGLLQKQREDYMRNEELAGAVLGGENGNPANMKQGISFPSTVSSHTFVENHDSDASLHTRKRHRGFRPKRKIPDDESLISS</sequence>
<dbReference type="SMART" id="SM00248">
    <property type="entry name" value="ANK"/>
    <property type="match status" value="3"/>
</dbReference>
<evidence type="ECO:0000256" key="3">
    <source>
        <dbReference type="ARBA" id="ARBA00012755"/>
    </source>
</evidence>
<dbReference type="PRINTS" id="PR00740">
    <property type="entry name" value="GLHYDRLASE27"/>
</dbReference>
<dbReference type="EC" id="3.2.1.22" evidence="3 7"/>
<feature type="chain" id="PRO_5045125194" description="Alpha-galactosidase" evidence="10">
    <location>
        <begin position="16"/>
        <end position="1717"/>
    </location>
</feature>
<keyword evidence="4 7" id="KW-0378">Hydrolase</keyword>
<feature type="transmembrane region" description="Helical" evidence="9">
    <location>
        <begin position="1529"/>
        <end position="1556"/>
    </location>
</feature>
<keyword evidence="6" id="KW-0040">ANK repeat</keyword>
<comment type="similarity">
    <text evidence="2 7">Belongs to the glycosyl hydrolase 27 family.</text>
</comment>